<dbReference type="EMBL" id="CP024785">
    <property type="protein sequence ID" value="AUB39203.1"/>
    <property type="molecule type" value="Genomic_DNA"/>
</dbReference>
<name>A0A2K8SV43_9NOSO</name>
<reference evidence="1 2" key="1">
    <citation type="submission" date="2017-11" db="EMBL/GenBank/DDBJ databases">
        <title>Complete genome of a free-living desiccation-tolerant cyanobacterium and its photosynthetic adaptation to extreme terrestrial habitat.</title>
        <authorList>
            <person name="Shang J."/>
        </authorList>
    </citation>
    <scope>NUCLEOTIDE SEQUENCE [LARGE SCALE GENOMIC DNA]</scope>
    <source>
        <strain evidence="1 2">CCNUN1</strain>
    </source>
</reference>
<gene>
    <name evidence="1" type="ORF">COO91_05195</name>
</gene>
<protein>
    <submittedName>
        <fullName evidence="1">Uncharacterized protein</fullName>
    </submittedName>
</protein>
<evidence type="ECO:0000313" key="1">
    <source>
        <dbReference type="EMBL" id="AUB39203.1"/>
    </source>
</evidence>
<sequence>MGIAADIQFTSLSKQLLPPLTNLAREWYFNKVIFIVIGAIVLSKYD</sequence>
<organism evidence="1 2">
    <name type="scientific">Nostoc flagelliforme CCNUN1</name>
    <dbReference type="NCBI Taxonomy" id="2038116"/>
    <lineage>
        <taxon>Bacteria</taxon>
        <taxon>Bacillati</taxon>
        <taxon>Cyanobacteriota</taxon>
        <taxon>Cyanophyceae</taxon>
        <taxon>Nostocales</taxon>
        <taxon>Nostocaceae</taxon>
        <taxon>Nostoc</taxon>
    </lineage>
</organism>
<dbReference type="AlphaFoldDB" id="A0A2K8SV43"/>
<dbReference type="KEGG" id="nfl:COO91_05195"/>
<keyword evidence="2" id="KW-1185">Reference proteome</keyword>
<accession>A0A2K8SV43</accession>
<evidence type="ECO:0000313" key="2">
    <source>
        <dbReference type="Proteomes" id="UP000232003"/>
    </source>
</evidence>
<proteinExistence type="predicted"/>
<dbReference type="Proteomes" id="UP000232003">
    <property type="component" value="Chromosome"/>
</dbReference>